<comment type="caution">
    <text evidence="1">The sequence shown here is derived from an EMBL/GenBank/DDBJ whole genome shotgun (WGS) entry which is preliminary data.</text>
</comment>
<reference evidence="1 2" key="1">
    <citation type="submission" date="2021-06" db="EMBL/GenBank/DDBJ databases">
        <authorList>
            <person name="Kallberg Y."/>
            <person name="Tangrot J."/>
            <person name="Rosling A."/>
        </authorList>
    </citation>
    <scope>NUCLEOTIDE SEQUENCE [LARGE SCALE GENOMIC DNA]</scope>
    <source>
        <strain evidence="1 2">120-4 pot B 10/14</strain>
    </source>
</reference>
<evidence type="ECO:0000313" key="2">
    <source>
        <dbReference type="Proteomes" id="UP000789901"/>
    </source>
</evidence>
<dbReference type="Proteomes" id="UP000789901">
    <property type="component" value="Unassembled WGS sequence"/>
</dbReference>
<accession>A0ABN7VGA2</accession>
<gene>
    <name evidence="1" type="ORF">GMARGA_LOCUS18281</name>
</gene>
<proteinExistence type="predicted"/>
<sequence length="91" mass="10982">KTEQSEIRNYEEIEQVSKVQNEKKHGLLVKSEKEVVQEQLLKNEEEDNKQNISFQKEKKIYEECKERQGADDNRIFELKRRSTWKAKTVNK</sequence>
<protein>
    <submittedName>
        <fullName evidence="1">41571_t:CDS:1</fullName>
    </submittedName>
</protein>
<keyword evidence="2" id="KW-1185">Reference proteome</keyword>
<evidence type="ECO:0000313" key="1">
    <source>
        <dbReference type="EMBL" id="CAG8768721.1"/>
    </source>
</evidence>
<dbReference type="EMBL" id="CAJVQB010014492">
    <property type="protein sequence ID" value="CAG8768721.1"/>
    <property type="molecule type" value="Genomic_DNA"/>
</dbReference>
<feature type="non-terminal residue" evidence="1">
    <location>
        <position position="1"/>
    </location>
</feature>
<name>A0ABN7VGA2_GIGMA</name>
<organism evidence="1 2">
    <name type="scientific">Gigaspora margarita</name>
    <dbReference type="NCBI Taxonomy" id="4874"/>
    <lineage>
        <taxon>Eukaryota</taxon>
        <taxon>Fungi</taxon>
        <taxon>Fungi incertae sedis</taxon>
        <taxon>Mucoromycota</taxon>
        <taxon>Glomeromycotina</taxon>
        <taxon>Glomeromycetes</taxon>
        <taxon>Diversisporales</taxon>
        <taxon>Gigasporaceae</taxon>
        <taxon>Gigaspora</taxon>
    </lineage>
</organism>